<keyword evidence="2" id="KW-1185">Reference proteome</keyword>
<protein>
    <submittedName>
        <fullName evidence="1">Uncharacterized protein</fullName>
    </submittedName>
</protein>
<evidence type="ECO:0000313" key="2">
    <source>
        <dbReference type="Proteomes" id="UP000790709"/>
    </source>
</evidence>
<proteinExistence type="predicted"/>
<comment type="caution">
    <text evidence="1">The sequence shown here is derived from an EMBL/GenBank/DDBJ whole genome shotgun (WGS) entry which is preliminary data.</text>
</comment>
<name>A0ACB8BY26_9AGAM</name>
<reference evidence="1" key="1">
    <citation type="journal article" date="2021" name="New Phytol.">
        <title>Evolutionary innovations through gain and loss of genes in the ectomycorrhizal Boletales.</title>
        <authorList>
            <person name="Wu G."/>
            <person name="Miyauchi S."/>
            <person name="Morin E."/>
            <person name="Kuo A."/>
            <person name="Drula E."/>
            <person name="Varga T."/>
            <person name="Kohler A."/>
            <person name="Feng B."/>
            <person name="Cao Y."/>
            <person name="Lipzen A."/>
            <person name="Daum C."/>
            <person name="Hundley H."/>
            <person name="Pangilinan J."/>
            <person name="Johnson J."/>
            <person name="Barry K."/>
            <person name="LaButti K."/>
            <person name="Ng V."/>
            <person name="Ahrendt S."/>
            <person name="Min B."/>
            <person name="Choi I.G."/>
            <person name="Park H."/>
            <person name="Plett J.M."/>
            <person name="Magnuson J."/>
            <person name="Spatafora J.W."/>
            <person name="Nagy L.G."/>
            <person name="Henrissat B."/>
            <person name="Grigoriev I.V."/>
            <person name="Yang Z.L."/>
            <person name="Xu J."/>
            <person name="Martin F.M."/>
        </authorList>
    </citation>
    <scope>NUCLEOTIDE SEQUENCE</scope>
    <source>
        <strain evidence="1">KUC20120723A-06</strain>
    </source>
</reference>
<accession>A0ACB8BY26</accession>
<dbReference type="EMBL" id="MU266340">
    <property type="protein sequence ID" value="KAH7929558.1"/>
    <property type="molecule type" value="Genomic_DNA"/>
</dbReference>
<dbReference type="Proteomes" id="UP000790709">
    <property type="component" value="Unassembled WGS sequence"/>
</dbReference>
<evidence type="ECO:0000313" key="1">
    <source>
        <dbReference type="EMBL" id="KAH7929558.1"/>
    </source>
</evidence>
<gene>
    <name evidence="1" type="ORF">BV22DRAFT_121692</name>
</gene>
<organism evidence="1 2">
    <name type="scientific">Leucogyrophana mollusca</name>
    <dbReference type="NCBI Taxonomy" id="85980"/>
    <lineage>
        <taxon>Eukaryota</taxon>
        <taxon>Fungi</taxon>
        <taxon>Dikarya</taxon>
        <taxon>Basidiomycota</taxon>
        <taxon>Agaricomycotina</taxon>
        <taxon>Agaricomycetes</taxon>
        <taxon>Agaricomycetidae</taxon>
        <taxon>Boletales</taxon>
        <taxon>Boletales incertae sedis</taxon>
        <taxon>Leucogyrophana</taxon>
    </lineage>
</organism>
<sequence>MTPSLLLTPFRKTQDRYTGLTVSNSVETRVLDDWCRCDVSGLHWDCTLLQAPVAPRYSHLVSVGNYPYGCPHRRPLLRAINRLCPLDVKAWSCCRFYDCSPMANRSKVVSDRARLHSANVIVMEKTAVLFHRTAFWFWHLDSGDLTVIASG</sequence>